<protein>
    <recommendedName>
        <fullName evidence="6">Phosphoribosylglycinamide formyltransferase</fullName>
        <ecNumber evidence="6">2.1.2.2</ecNumber>
    </recommendedName>
    <alternativeName>
        <fullName evidence="6">5'-phosphoribosylglycinamide transformylase</fullName>
    </alternativeName>
    <alternativeName>
        <fullName evidence="6">GAR transformylase</fullName>
        <shortName evidence="6">GART</shortName>
    </alternativeName>
</protein>
<reference evidence="8 9" key="1">
    <citation type="submission" date="2010-10" db="EMBL/GenBank/DDBJ databases">
        <title>Complete sequence of Frankia sp. EuI1c.</title>
        <authorList>
            <consortium name="US DOE Joint Genome Institute"/>
            <person name="Lucas S."/>
            <person name="Copeland A."/>
            <person name="Lapidus A."/>
            <person name="Cheng J.-F."/>
            <person name="Bruce D."/>
            <person name="Goodwin L."/>
            <person name="Pitluck S."/>
            <person name="Chertkov O."/>
            <person name="Detter J.C."/>
            <person name="Han C."/>
            <person name="Tapia R."/>
            <person name="Land M."/>
            <person name="Hauser L."/>
            <person name="Jeffries C."/>
            <person name="Kyrpides N."/>
            <person name="Ivanova N."/>
            <person name="Mikhailova N."/>
            <person name="Beauchemin N."/>
            <person name="Sen A."/>
            <person name="Sur S.A."/>
            <person name="Gtari M."/>
            <person name="Wall L."/>
            <person name="Tisa L."/>
            <person name="Woyke T."/>
        </authorList>
    </citation>
    <scope>NUCLEOTIDE SEQUENCE [LARGE SCALE GENOMIC DNA]</scope>
    <source>
        <strain evidence="9">DSM 45817 / CECT 9037 / EuI1c</strain>
    </source>
</reference>
<dbReference type="CDD" id="cd08645">
    <property type="entry name" value="FMT_core_GART"/>
    <property type="match status" value="1"/>
</dbReference>
<dbReference type="GO" id="GO:0005829">
    <property type="term" value="C:cytosol"/>
    <property type="evidence" value="ECO:0007669"/>
    <property type="project" value="TreeGrafter"/>
</dbReference>
<dbReference type="KEGG" id="fri:FraEuI1c_6156"/>
<evidence type="ECO:0000256" key="4">
    <source>
        <dbReference type="ARBA" id="ARBA00038440"/>
    </source>
</evidence>
<evidence type="ECO:0000256" key="1">
    <source>
        <dbReference type="ARBA" id="ARBA00005054"/>
    </source>
</evidence>
<dbReference type="OrthoDB" id="9806170at2"/>
<dbReference type="EC" id="2.1.2.2" evidence="6"/>
<keyword evidence="9" id="KW-1185">Reference proteome</keyword>
<comment type="pathway">
    <text evidence="1 6">Purine metabolism; IMP biosynthesis via de novo pathway; N(2)-formyl-N(1)-(5-phospho-D-ribosyl)glycinamide from N(1)-(5-phospho-D-ribosyl)glycinamide (10-formyl THF route): step 1/1.</text>
</comment>
<name>E3J235_PSEI1</name>
<feature type="domain" description="Formyl transferase N-terminal" evidence="7">
    <location>
        <begin position="12"/>
        <end position="188"/>
    </location>
</feature>
<comment type="similarity">
    <text evidence="4 6">Belongs to the GART family.</text>
</comment>
<dbReference type="NCBIfam" id="TIGR00639">
    <property type="entry name" value="PurN"/>
    <property type="match status" value="1"/>
</dbReference>
<evidence type="ECO:0000256" key="6">
    <source>
        <dbReference type="HAMAP-Rule" id="MF_01930"/>
    </source>
</evidence>
<keyword evidence="3 6" id="KW-0658">Purine biosynthesis</keyword>
<dbReference type="InParanoid" id="E3J235"/>
<dbReference type="GO" id="GO:0006189">
    <property type="term" value="P:'de novo' IMP biosynthetic process"/>
    <property type="evidence" value="ECO:0007669"/>
    <property type="project" value="UniProtKB-UniRule"/>
</dbReference>
<feature type="active site" description="Proton donor" evidence="6">
    <location>
        <position position="116"/>
    </location>
</feature>
<dbReference type="GO" id="GO:0004644">
    <property type="term" value="F:phosphoribosylglycinamide formyltransferase activity"/>
    <property type="evidence" value="ECO:0007669"/>
    <property type="project" value="UniProtKB-UniRule"/>
</dbReference>
<evidence type="ECO:0000256" key="2">
    <source>
        <dbReference type="ARBA" id="ARBA00022679"/>
    </source>
</evidence>
<comment type="caution">
    <text evidence="6">Lacks conserved residue(s) required for the propagation of feature annotation.</text>
</comment>
<dbReference type="Gene3D" id="3.40.50.170">
    <property type="entry name" value="Formyl transferase, N-terminal domain"/>
    <property type="match status" value="1"/>
</dbReference>
<sequence length="197" mass="20730">MSLLPSQTDPARLVVLASGAGTTLQAILDACQDPAFGARVIAVGTDRPDTGAERRAADLGVPVFTVQLGDHADRDAFNAATAERIAAARPDLLVLAGYMKILDKQVIGRFRTVNTHPSLLPSFPGAHAIREALAHGVKVSGVTVHWVDEGVDTGPIIAQAAVDVRPGDTEDDLRDRIQAVERGLYVATIGKIVRGNA</sequence>
<dbReference type="HAMAP" id="MF_01930">
    <property type="entry name" value="PurN"/>
    <property type="match status" value="1"/>
</dbReference>
<comment type="catalytic activity">
    <reaction evidence="5 6">
        <text>N(1)-(5-phospho-beta-D-ribosyl)glycinamide + (6R)-10-formyltetrahydrofolate = N(2)-formyl-N(1)-(5-phospho-beta-D-ribosyl)glycinamide + (6S)-5,6,7,8-tetrahydrofolate + H(+)</text>
        <dbReference type="Rhea" id="RHEA:15053"/>
        <dbReference type="ChEBI" id="CHEBI:15378"/>
        <dbReference type="ChEBI" id="CHEBI:57453"/>
        <dbReference type="ChEBI" id="CHEBI:143788"/>
        <dbReference type="ChEBI" id="CHEBI:147286"/>
        <dbReference type="ChEBI" id="CHEBI:195366"/>
        <dbReference type="EC" id="2.1.2.2"/>
    </reaction>
</comment>
<feature type="site" description="Raises pKa of active site His" evidence="6">
    <location>
        <position position="152"/>
    </location>
</feature>
<feature type="binding site" evidence="6">
    <location>
        <begin position="99"/>
        <end position="102"/>
    </location>
    <ligand>
        <name>(6R)-10-formyltetrahydrofolate</name>
        <dbReference type="ChEBI" id="CHEBI:195366"/>
    </ligand>
</feature>
<dbReference type="PANTHER" id="PTHR43369:SF2">
    <property type="entry name" value="PHOSPHORIBOSYLGLYCINAMIDE FORMYLTRANSFERASE"/>
    <property type="match status" value="1"/>
</dbReference>
<evidence type="ECO:0000256" key="5">
    <source>
        <dbReference type="ARBA" id="ARBA00047664"/>
    </source>
</evidence>
<evidence type="ECO:0000313" key="9">
    <source>
        <dbReference type="Proteomes" id="UP000002484"/>
    </source>
</evidence>
<dbReference type="AlphaFoldDB" id="E3J235"/>
<dbReference type="UniPathway" id="UPA00074">
    <property type="reaction ID" value="UER00126"/>
</dbReference>
<dbReference type="HOGENOM" id="CLU_038395_1_0_11"/>
<feature type="binding site" evidence="6">
    <location>
        <position position="74"/>
    </location>
    <ligand>
        <name>(6R)-10-formyltetrahydrofolate</name>
        <dbReference type="ChEBI" id="CHEBI:195366"/>
    </ligand>
</feature>
<evidence type="ECO:0000256" key="3">
    <source>
        <dbReference type="ARBA" id="ARBA00022755"/>
    </source>
</evidence>
<proteinExistence type="inferred from homology"/>
<dbReference type="PROSITE" id="PS00373">
    <property type="entry name" value="GART"/>
    <property type="match status" value="1"/>
</dbReference>
<evidence type="ECO:0000259" key="7">
    <source>
        <dbReference type="Pfam" id="PF00551"/>
    </source>
</evidence>
<comment type="function">
    <text evidence="6">Catalyzes the transfer of a formyl group from 10-formyltetrahydrofolate to 5-phospho-ribosyl-glycinamide (GAR), producing 5-phospho-ribosyl-N-formylglycinamide (FGAR) and tetrahydrofolate.</text>
</comment>
<dbReference type="InterPro" id="IPR002376">
    <property type="entry name" value="Formyl_transf_N"/>
</dbReference>
<dbReference type="InterPro" id="IPR004607">
    <property type="entry name" value="GART"/>
</dbReference>
<keyword evidence="2 6" id="KW-0808">Transferase</keyword>
<organism evidence="8 9">
    <name type="scientific">Pseudofrankia inefficax (strain DSM 45817 / CECT 9037 / DDB 130130 / EuI1c)</name>
    <name type="common">Frankia inefficax</name>
    <dbReference type="NCBI Taxonomy" id="298654"/>
    <lineage>
        <taxon>Bacteria</taxon>
        <taxon>Bacillati</taxon>
        <taxon>Actinomycetota</taxon>
        <taxon>Actinomycetes</taxon>
        <taxon>Frankiales</taxon>
        <taxon>Frankiaceae</taxon>
        <taxon>Pseudofrankia</taxon>
    </lineage>
</organism>
<dbReference type="FunCoup" id="E3J235">
    <property type="interactions" value="296"/>
</dbReference>
<feature type="binding site" evidence="6">
    <location>
        <position position="114"/>
    </location>
    <ligand>
        <name>(6R)-10-formyltetrahydrofolate</name>
        <dbReference type="ChEBI" id="CHEBI:195366"/>
    </ligand>
</feature>
<gene>
    <name evidence="6" type="primary">purN</name>
    <name evidence="8" type="ordered locus">FraEuI1c_6156</name>
</gene>
<dbReference type="STRING" id="298654.FraEuI1c_6156"/>
<evidence type="ECO:0000313" key="8">
    <source>
        <dbReference type="EMBL" id="ADP84140.1"/>
    </source>
</evidence>
<dbReference type="SUPFAM" id="SSF53328">
    <property type="entry name" value="Formyltransferase"/>
    <property type="match status" value="1"/>
</dbReference>
<accession>E3J235</accession>
<dbReference type="RefSeq" id="WP_013427258.1">
    <property type="nucleotide sequence ID" value="NC_014666.1"/>
</dbReference>
<dbReference type="InterPro" id="IPR001555">
    <property type="entry name" value="GART_AS"/>
</dbReference>
<dbReference type="Pfam" id="PF00551">
    <property type="entry name" value="Formyl_trans_N"/>
    <property type="match status" value="1"/>
</dbReference>
<dbReference type="EMBL" id="CP002299">
    <property type="protein sequence ID" value="ADP84140.1"/>
    <property type="molecule type" value="Genomic_DNA"/>
</dbReference>
<dbReference type="InterPro" id="IPR036477">
    <property type="entry name" value="Formyl_transf_N_sf"/>
</dbReference>
<dbReference type="eggNOG" id="COG0299">
    <property type="taxonomic scope" value="Bacteria"/>
</dbReference>
<dbReference type="PANTHER" id="PTHR43369">
    <property type="entry name" value="PHOSPHORIBOSYLGLYCINAMIDE FORMYLTRANSFERASE"/>
    <property type="match status" value="1"/>
</dbReference>
<dbReference type="Proteomes" id="UP000002484">
    <property type="component" value="Chromosome"/>
</dbReference>